<dbReference type="GO" id="GO:0016020">
    <property type="term" value="C:membrane"/>
    <property type="evidence" value="ECO:0007669"/>
    <property type="project" value="UniProtKB-SubCell"/>
</dbReference>
<evidence type="ECO:0000256" key="2">
    <source>
        <dbReference type="SAM" id="Phobius"/>
    </source>
</evidence>
<organism evidence="4 5">
    <name type="scientific">Rhipicephalus microplus</name>
    <name type="common">Cattle tick</name>
    <name type="synonym">Boophilus microplus</name>
    <dbReference type="NCBI Taxonomy" id="6941"/>
    <lineage>
        <taxon>Eukaryota</taxon>
        <taxon>Metazoa</taxon>
        <taxon>Ecdysozoa</taxon>
        <taxon>Arthropoda</taxon>
        <taxon>Chelicerata</taxon>
        <taxon>Arachnida</taxon>
        <taxon>Acari</taxon>
        <taxon>Parasitiformes</taxon>
        <taxon>Ixodida</taxon>
        <taxon>Ixodoidea</taxon>
        <taxon>Ixodidae</taxon>
        <taxon>Rhipicephalinae</taxon>
        <taxon>Rhipicephalus</taxon>
        <taxon>Boophilus</taxon>
    </lineage>
</organism>
<dbReference type="AlphaFoldDB" id="A0A9J6DU50"/>
<dbReference type="EMBL" id="JABSTU010000007">
    <property type="protein sequence ID" value="KAH8025532.1"/>
    <property type="molecule type" value="Genomic_DNA"/>
</dbReference>
<evidence type="ECO:0000313" key="4">
    <source>
        <dbReference type="EMBL" id="KAH8025532.1"/>
    </source>
</evidence>
<dbReference type="PROSITE" id="PS50850">
    <property type="entry name" value="MFS"/>
    <property type="match status" value="1"/>
</dbReference>
<proteinExistence type="predicted"/>
<evidence type="ECO:0000256" key="1">
    <source>
        <dbReference type="ARBA" id="ARBA00004141"/>
    </source>
</evidence>
<keyword evidence="2" id="KW-0812">Transmembrane</keyword>
<reference evidence="4" key="2">
    <citation type="submission" date="2021-09" db="EMBL/GenBank/DDBJ databases">
        <authorList>
            <person name="Jia N."/>
            <person name="Wang J."/>
            <person name="Shi W."/>
            <person name="Du L."/>
            <person name="Sun Y."/>
            <person name="Zhan W."/>
            <person name="Jiang J."/>
            <person name="Wang Q."/>
            <person name="Zhang B."/>
            <person name="Ji P."/>
            <person name="Sakyi L.B."/>
            <person name="Cui X."/>
            <person name="Yuan T."/>
            <person name="Jiang B."/>
            <person name="Yang W."/>
            <person name="Lam T.T.-Y."/>
            <person name="Chang Q."/>
            <person name="Ding S."/>
            <person name="Wang X."/>
            <person name="Zhu J."/>
            <person name="Ruan X."/>
            <person name="Zhao L."/>
            <person name="Wei J."/>
            <person name="Que T."/>
            <person name="Du C."/>
            <person name="Cheng J."/>
            <person name="Dai P."/>
            <person name="Han X."/>
            <person name="Huang E."/>
            <person name="Gao Y."/>
            <person name="Liu J."/>
            <person name="Shao H."/>
            <person name="Ye R."/>
            <person name="Li L."/>
            <person name="Wei W."/>
            <person name="Wang X."/>
            <person name="Wang C."/>
            <person name="Huo Q."/>
            <person name="Li W."/>
            <person name="Guo W."/>
            <person name="Chen H."/>
            <person name="Chen S."/>
            <person name="Zhou L."/>
            <person name="Zhou L."/>
            <person name="Ni X."/>
            <person name="Tian J."/>
            <person name="Zhou Y."/>
            <person name="Sheng Y."/>
            <person name="Liu T."/>
            <person name="Pan Y."/>
            <person name="Xia L."/>
            <person name="Li J."/>
            <person name="Zhao F."/>
            <person name="Cao W."/>
        </authorList>
    </citation>
    <scope>NUCLEOTIDE SEQUENCE</scope>
    <source>
        <strain evidence="4">Rmic-2018</strain>
        <tissue evidence="4">Larvae</tissue>
    </source>
</reference>
<gene>
    <name evidence="4" type="ORF">HPB51_009472</name>
</gene>
<name>A0A9J6DU50_RHIMP</name>
<dbReference type="Gene3D" id="1.20.1250.20">
    <property type="entry name" value="MFS general substrate transporter like domains"/>
    <property type="match status" value="1"/>
</dbReference>
<accession>A0A9J6DU50</accession>
<dbReference type="GO" id="GO:0022857">
    <property type="term" value="F:transmembrane transporter activity"/>
    <property type="evidence" value="ECO:0007669"/>
    <property type="project" value="InterPro"/>
</dbReference>
<keyword evidence="2" id="KW-1133">Transmembrane helix</keyword>
<feature type="domain" description="Major facilitator superfamily (MFS) profile" evidence="3">
    <location>
        <begin position="1"/>
        <end position="109"/>
    </location>
</feature>
<sequence length="109" mass="11513">MLALGLFGLGSGGTIVPSFVGSFRDTLKRGFADDLSTYGLVSSVFTVSHSMGAFVGPTLGGYLLDSVGYRMGTMVLLANEVLLILALCIYVVVHRKPSGDQEPLLKEVT</sequence>
<dbReference type="InterPro" id="IPR036259">
    <property type="entry name" value="MFS_trans_sf"/>
</dbReference>
<comment type="caution">
    <text evidence="4">The sequence shown here is derived from an EMBL/GenBank/DDBJ whole genome shotgun (WGS) entry which is preliminary data.</text>
</comment>
<reference evidence="4" key="1">
    <citation type="journal article" date="2020" name="Cell">
        <title>Large-Scale Comparative Analyses of Tick Genomes Elucidate Their Genetic Diversity and Vector Capacities.</title>
        <authorList>
            <consortium name="Tick Genome and Microbiome Consortium (TIGMIC)"/>
            <person name="Jia N."/>
            <person name="Wang J."/>
            <person name="Shi W."/>
            <person name="Du L."/>
            <person name="Sun Y."/>
            <person name="Zhan W."/>
            <person name="Jiang J.F."/>
            <person name="Wang Q."/>
            <person name="Zhang B."/>
            <person name="Ji P."/>
            <person name="Bell-Sakyi L."/>
            <person name="Cui X.M."/>
            <person name="Yuan T.T."/>
            <person name="Jiang B.G."/>
            <person name="Yang W.F."/>
            <person name="Lam T.T."/>
            <person name="Chang Q.C."/>
            <person name="Ding S.J."/>
            <person name="Wang X.J."/>
            <person name="Zhu J.G."/>
            <person name="Ruan X.D."/>
            <person name="Zhao L."/>
            <person name="Wei J.T."/>
            <person name="Ye R.Z."/>
            <person name="Que T.C."/>
            <person name="Du C.H."/>
            <person name="Zhou Y.H."/>
            <person name="Cheng J.X."/>
            <person name="Dai P.F."/>
            <person name="Guo W.B."/>
            <person name="Han X.H."/>
            <person name="Huang E.J."/>
            <person name="Li L.F."/>
            <person name="Wei W."/>
            <person name="Gao Y.C."/>
            <person name="Liu J.Z."/>
            <person name="Shao H.Z."/>
            <person name="Wang X."/>
            <person name="Wang C.C."/>
            <person name="Yang T.C."/>
            <person name="Huo Q.B."/>
            <person name="Li W."/>
            <person name="Chen H.Y."/>
            <person name="Chen S.E."/>
            <person name="Zhou L.G."/>
            <person name="Ni X.B."/>
            <person name="Tian J.H."/>
            <person name="Sheng Y."/>
            <person name="Liu T."/>
            <person name="Pan Y.S."/>
            <person name="Xia L.Y."/>
            <person name="Li J."/>
            <person name="Zhao F."/>
            <person name="Cao W.C."/>
        </authorList>
    </citation>
    <scope>NUCLEOTIDE SEQUENCE</scope>
    <source>
        <strain evidence="4">Rmic-2018</strain>
    </source>
</reference>
<feature type="transmembrane region" description="Helical" evidence="2">
    <location>
        <begin position="37"/>
        <end position="64"/>
    </location>
</feature>
<evidence type="ECO:0000259" key="3">
    <source>
        <dbReference type="PROSITE" id="PS50850"/>
    </source>
</evidence>
<dbReference type="InterPro" id="IPR020846">
    <property type="entry name" value="MFS_dom"/>
</dbReference>
<keyword evidence="2" id="KW-0472">Membrane</keyword>
<dbReference type="VEuPathDB" id="VectorBase:LOC119170303"/>
<feature type="transmembrane region" description="Helical" evidence="2">
    <location>
        <begin position="76"/>
        <end position="93"/>
    </location>
</feature>
<dbReference type="SUPFAM" id="SSF103473">
    <property type="entry name" value="MFS general substrate transporter"/>
    <property type="match status" value="1"/>
</dbReference>
<protein>
    <recommendedName>
        <fullName evidence="3">Major facilitator superfamily (MFS) profile domain-containing protein</fullName>
    </recommendedName>
</protein>
<keyword evidence="5" id="KW-1185">Reference proteome</keyword>
<dbReference type="Proteomes" id="UP000821866">
    <property type="component" value="Unassembled WGS sequence"/>
</dbReference>
<comment type="subcellular location">
    <subcellularLocation>
        <location evidence="1">Membrane</location>
        <topology evidence="1">Multi-pass membrane protein</topology>
    </subcellularLocation>
</comment>
<evidence type="ECO:0000313" key="5">
    <source>
        <dbReference type="Proteomes" id="UP000821866"/>
    </source>
</evidence>